<proteinExistence type="predicted"/>
<dbReference type="EMBL" id="SPOI01000205">
    <property type="protein sequence ID" value="TIB32449.1"/>
    <property type="molecule type" value="Genomic_DNA"/>
</dbReference>
<evidence type="ECO:0000256" key="4">
    <source>
        <dbReference type="ARBA" id="ARBA00023136"/>
    </source>
</evidence>
<evidence type="ECO:0000256" key="3">
    <source>
        <dbReference type="ARBA" id="ARBA00022989"/>
    </source>
</evidence>
<feature type="compositionally biased region" description="Low complexity" evidence="5">
    <location>
        <begin position="9"/>
        <end position="29"/>
    </location>
</feature>
<dbReference type="InterPro" id="IPR020846">
    <property type="entry name" value="MFS_dom"/>
</dbReference>
<feature type="region of interest" description="Disordered" evidence="5">
    <location>
        <begin position="1"/>
        <end position="84"/>
    </location>
</feature>
<feature type="transmembrane region" description="Helical" evidence="6">
    <location>
        <begin position="197"/>
        <end position="217"/>
    </location>
</feature>
<feature type="transmembrane region" description="Helical" evidence="6">
    <location>
        <begin position="433"/>
        <end position="455"/>
    </location>
</feature>
<keyword evidence="2 6" id="KW-0812">Transmembrane</keyword>
<feature type="transmembrane region" description="Helical" evidence="6">
    <location>
        <begin position="254"/>
        <end position="275"/>
    </location>
</feature>
<keyword evidence="4 6" id="KW-0472">Membrane</keyword>
<evidence type="ECO:0000256" key="2">
    <source>
        <dbReference type="ARBA" id="ARBA00022692"/>
    </source>
</evidence>
<dbReference type="PROSITE" id="PS50850">
    <property type="entry name" value="MFS"/>
    <property type="match status" value="1"/>
</dbReference>
<keyword evidence="3 6" id="KW-1133">Transmembrane helix</keyword>
<dbReference type="GO" id="GO:0005886">
    <property type="term" value="C:plasma membrane"/>
    <property type="evidence" value="ECO:0007669"/>
    <property type="project" value="TreeGrafter"/>
</dbReference>
<dbReference type="InterPro" id="IPR036259">
    <property type="entry name" value="MFS_trans_sf"/>
</dbReference>
<dbReference type="Gene3D" id="1.20.1250.20">
    <property type="entry name" value="MFS general substrate transporter like domains"/>
    <property type="match status" value="1"/>
</dbReference>
<evidence type="ECO:0000313" key="8">
    <source>
        <dbReference type="EMBL" id="TIB32449.1"/>
    </source>
</evidence>
<dbReference type="PANTHER" id="PTHR23502:SF173">
    <property type="entry name" value="MFS-MULTIDRUG-RESISTANCE TRANSPORTER-RELATED"/>
    <property type="match status" value="1"/>
</dbReference>
<dbReference type="CDD" id="cd17323">
    <property type="entry name" value="MFS_Tpo1_MDR_like"/>
    <property type="match status" value="1"/>
</dbReference>
<protein>
    <recommendedName>
        <fullName evidence="7">Major facilitator superfamily (MFS) profile domain-containing protein</fullName>
    </recommendedName>
</protein>
<feature type="transmembrane region" description="Helical" evidence="6">
    <location>
        <begin position="476"/>
        <end position="495"/>
    </location>
</feature>
<feature type="transmembrane region" description="Helical" evidence="6">
    <location>
        <begin position="569"/>
        <end position="589"/>
    </location>
</feature>
<feature type="transmembrane region" description="Helical" evidence="6">
    <location>
        <begin position="287"/>
        <end position="312"/>
    </location>
</feature>
<evidence type="ECO:0000256" key="5">
    <source>
        <dbReference type="SAM" id="MobiDB-lite"/>
    </source>
</evidence>
<evidence type="ECO:0000256" key="6">
    <source>
        <dbReference type="SAM" id="Phobius"/>
    </source>
</evidence>
<dbReference type="GO" id="GO:0022857">
    <property type="term" value="F:transmembrane transporter activity"/>
    <property type="evidence" value="ECO:0007669"/>
    <property type="project" value="InterPro"/>
</dbReference>
<evidence type="ECO:0000313" key="9">
    <source>
        <dbReference type="Proteomes" id="UP000310689"/>
    </source>
</evidence>
<comment type="subcellular location">
    <subcellularLocation>
        <location evidence="1">Membrane</location>
        <topology evidence="1">Multi-pass membrane protein</topology>
    </subcellularLocation>
</comment>
<evidence type="ECO:0000259" key="7">
    <source>
        <dbReference type="PROSITE" id="PS50850"/>
    </source>
</evidence>
<feature type="compositionally biased region" description="Polar residues" evidence="5">
    <location>
        <begin position="63"/>
        <end position="78"/>
    </location>
</feature>
<feature type="transmembrane region" description="Helical" evidence="6">
    <location>
        <begin position="229"/>
        <end position="248"/>
    </location>
</feature>
<reference evidence="8 9" key="1">
    <citation type="submission" date="2019-03" db="EMBL/GenBank/DDBJ databases">
        <title>Sequencing 23 genomes of Wallemia ichthyophaga.</title>
        <authorList>
            <person name="Gostincar C."/>
        </authorList>
    </citation>
    <scope>NUCLEOTIDE SEQUENCE [LARGE SCALE GENOMIC DNA]</scope>
    <source>
        <strain evidence="8 9">EXF-6200</strain>
    </source>
</reference>
<organism evidence="8 9">
    <name type="scientific">Wallemia ichthyophaga</name>
    <dbReference type="NCBI Taxonomy" id="245174"/>
    <lineage>
        <taxon>Eukaryota</taxon>
        <taxon>Fungi</taxon>
        <taxon>Dikarya</taxon>
        <taxon>Basidiomycota</taxon>
        <taxon>Wallemiomycotina</taxon>
        <taxon>Wallemiomycetes</taxon>
        <taxon>Wallemiales</taxon>
        <taxon>Wallemiaceae</taxon>
        <taxon>Wallemia</taxon>
    </lineage>
</organism>
<feature type="transmembrane region" description="Helical" evidence="6">
    <location>
        <begin position="532"/>
        <end position="557"/>
    </location>
</feature>
<accession>A0A4T0FJ49</accession>
<feature type="domain" description="Major facilitator superfamily (MFS) profile" evidence="7">
    <location>
        <begin position="162"/>
        <end position="605"/>
    </location>
</feature>
<feature type="transmembrane region" description="Helical" evidence="6">
    <location>
        <begin position="318"/>
        <end position="339"/>
    </location>
</feature>
<feature type="transmembrane region" description="Helical" evidence="6">
    <location>
        <begin position="501"/>
        <end position="525"/>
    </location>
</feature>
<dbReference type="Proteomes" id="UP000310689">
    <property type="component" value="Unassembled WGS sequence"/>
</dbReference>
<comment type="caution">
    <text evidence="8">The sequence shown here is derived from an EMBL/GenBank/DDBJ whole genome shotgun (WGS) entry which is preliminary data.</text>
</comment>
<feature type="transmembrane region" description="Helical" evidence="6">
    <location>
        <begin position="394"/>
        <end position="413"/>
    </location>
</feature>
<feature type="transmembrane region" description="Helical" evidence="6">
    <location>
        <begin position="158"/>
        <end position="177"/>
    </location>
</feature>
<sequence length="605" mass="66393">MVDNEKQIEQQQQRQPQHPEQPQQPQQPLQHPPTKPPINHSVTLPDANFARQSSIKRNRSINRKSSAGSLYPTPTNDSLKGLRRDSVPLPSVGAELAGATDLVLPPDIAFGKDVERGSHSDIGEDAEEVIEEEKSDPFMIDKFDDGDTRNPKNWNTNYRWLLTFIAGLLVLNSTFSSSAPSGISQELMAEFGFSREVATLAVSLFVAGYTVGPLLWGPLSETTLGRKNGMLMAFIPYTLLTIGCALSPNTGSILVFRFLTGCFGASPLVVCGAVISDLWDPKTRGIAMSVFALAPFAGPAIAPVISGFIAAAGADWRILFWALFAFAGFCTLLLGLVLPETYAPALLARIAKQKRKETGDDRYKSPLDLRKTDFKSTIHNTIFKPFILLAYEPMLSALTLFMSFVYGILYLLFESFPFVYGAPGHGFNKGIQGLMFLPLFIGGFIACTINILYFNPQYTKALEKTAPKLPDPEMRLYPGALGGIVFAIAFFWFGWTSYPSISFWSPLIATSLIGIGILFVFLSLFNYIIDTYLWSAGSALAANTVIRSAFGAGFPLFAAQMFERLNPRWASTLLGCLAILLSFIPFGLIKFGPKLRSMSKFAPDT</sequence>
<dbReference type="Pfam" id="PF07690">
    <property type="entry name" value="MFS_1"/>
    <property type="match status" value="1"/>
</dbReference>
<dbReference type="FunFam" id="1.20.1250.20:FF:000011">
    <property type="entry name" value="MFS multidrug transporter, putative"/>
    <property type="match status" value="1"/>
</dbReference>
<name>A0A4T0FJ49_WALIC</name>
<dbReference type="PANTHER" id="PTHR23502">
    <property type="entry name" value="MAJOR FACILITATOR SUPERFAMILY"/>
    <property type="match status" value="1"/>
</dbReference>
<dbReference type="InterPro" id="IPR011701">
    <property type="entry name" value="MFS"/>
</dbReference>
<dbReference type="SUPFAM" id="SSF103473">
    <property type="entry name" value="MFS general substrate transporter"/>
    <property type="match status" value="1"/>
</dbReference>
<gene>
    <name evidence="8" type="ORF">E3P86_03145</name>
</gene>
<dbReference type="OMA" id="AYRWYLT"/>
<dbReference type="AlphaFoldDB" id="A0A4T0FJ49"/>
<evidence type="ECO:0000256" key="1">
    <source>
        <dbReference type="ARBA" id="ARBA00004141"/>
    </source>
</evidence>